<dbReference type="EMBL" id="LXJU01000027">
    <property type="protein sequence ID" value="OGE48628.1"/>
    <property type="molecule type" value="Genomic_DNA"/>
</dbReference>
<protein>
    <recommendedName>
        <fullName evidence="2">Aminoglycoside phosphotransferase domain-containing protein</fullName>
    </recommendedName>
</protein>
<evidence type="ECO:0000313" key="4">
    <source>
        <dbReference type="Proteomes" id="UP000177622"/>
    </source>
</evidence>
<evidence type="ECO:0000256" key="1">
    <source>
        <dbReference type="SAM" id="MobiDB-lite"/>
    </source>
</evidence>
<dbReference type="SUPFAM" id="SSF56112">
    <property type="entry name" value="Protein kinase-like (PK-like)"/>
    <property type="match status" value="1"/>
</dbReference>
<dbReference type="GeneID" id="34580825"/>
<evidence type="ECO:0000313" key="3">
    <source>
        <dbReference type="EMBL" id="OGE48628.1"/>
    </source>
</evidence>
<gene>
    <name evidence="3" type="ORF">PENARI_c027G07075</name>
</gene>
<reference evidence="3 4" key="1">
    <citation type="journal article" date="2016" name="Sci. Rep.">
        <title>Penicillium arizonense, a new, genome sequenced fungal species, reveals a high chemical diversity in secreted metabolites.</title>
        <authorList>
            <person name="Grijseels S."/>
            <person name="Nielsen J.C."/>
            <person name="Randelovic M."/>
            <person name="Nielsen J."/>
            <person name="Nielsen K.F."/>
            <person name="Workman M."/>
            <person name="Frisvad J.C."/>
        </authorList>
    </citation>
    <scope>NUCLEOTIDE SEQUENCE [LARGE SCALE GENOMIC DNA]</scope>
    <source>
        <strain evidence="3 4">CBS 141311</strain>
    </source>
</reference>
<organism evidence="3 4">
    <name type="scientific">Penicillium arizonense</name>
    <dbReference type="NCBI Taxonomy" id="1835702"/>
    <lineage>
        <taxon>Eukaryota</taxon>
        <taxon>Fungi</taxon>
        <taxon>Dikarya</taxon>
        <taxon>Ascomycota</taxon>
        <taxon>Pezizomycotina</taxon>
        <taxon>Eurotiomycetes</taxon>
        <taxon>Eurotiomycetidae</taxon>
        <taxon>Eurotiales</taxon>
        <taxon>Aspergillaceae</taxon>
        <taxon>Penicillium</taxon>
    </lineage>
</organism>
<proteinExistence type="predicted"/>
<accession>A0A1F5L5X5</accession>
<feature type="domain" description="Aminoglycoside phosphotransferase" evidence="2">
    <location>
        <begin position="297"/>
        <end position="329"/>
    </location>
</feature>
<dbReference type="InterPro" id="IPR002575">
    <property type="entry name" value="Aminoglycoside_PTrfase"/>
</dbReference>
<keyword evidence="4" id="KW-1185">Reference proteome</keyword>
<dbReference type="InterPro" id="IPR011009">
    <property type="entry name" value="Kinase-like_dom_sf"/>
</dbReference>
<evidence type="ECO:0000259" key="2">
    <source>
        <dbReference type="Pfam" id="PF01636"/>
    </source>
</evidence>
<dbReference type="Proteomes" id="UP000177622">
    <property type="component" value="Unassembled WGS sequence"/>
</dbReference>
<dbReference type="OrthoDB" id="8300194at2759"/>
<dbReference type="STRING" id="1835702.A0A1F5L5X5"/>
<dbReference type="AlphaFoldDB" id="A0A1F5L5X5"/>
<dbReference type="Pfam" id="PF01636">
    <property type="entry name" value="APH"/>
    <property type="match status" value="1"/>
</dbReference>
<dbReference type="RefSeq" id="XP_022484083.1">
    <property type="nucleotide sequence ID" value="XM_022636091.1"/>
</dbReference>
<feature type="region of interest" description="Disordered" evidence="1">
    <location>
        <begin position="249"/>
        <end position="275"/>
    </location>
</feature>
<sequence length="371" mass="42280">MSDPQQILSDDQLIVQATTAVETAQIPKELVWKKIKPETGFWVSCQLGNDKMLAQRDARLSYNPITEELRINIIHTLLHKCHRGWFMRSLFEWCEEGLITKDEEKMLDIFDGITTTGFERPYSYAVKDIDIGMACPIGSLPRVIVESRWSIPRSSDSASLWLQNAAKTLQVLILIEWWNVSANTVAGQLRVYRRWTKNVQTEPIFPLPPRHPEKRRITLTRDEVIGTEDNRFDGLKITQEIHVQKAMPMSSFKSSGPSKPTDRSQTRSYVVPDPNIPNKGRVQTLECDVLFSDANTDPDMSFMHNNLTDSNLIVHDNKIVGLIDWEMAGFFGWKTAGGSLSGGYVIRVLRRFGAFDEVMARVEIALPDTER</sequence>
<comment type="caution">
    <text evidence="3">The sequence shown here is derived from an EMBL/GenBank/DDBJ whole genome shotgun (WGS) entry which is preliminary data.</text>
</comment>
<name>A0A1F5L5X5_PENAI</name>